<name>A0ABM9EM04_9BACI</name>
<keyword evidence="2" id="KW-1185">Reference proteome</keyword>
<gene>
    <name evidence="1" type="ORF">BACCIP111895_00772</name>
</gene>
<protein>
    <recommendedName>
        <fullName evidence="3">YhcU family protein</fullName>
    </recommendedName>
</protein>
<reference evidence="1" key="1">
    <citation type="submission" date="2022-04" db="EMBL/GenBank/DDBJ databases">
        <authorList>
            <person name="Criscuolo A."/>
        </authorList>
    </citation>
    <scope>NUCLEOTIDE SEQUENCE</scope>
    <source>
        <strain evidence="1">CIP111895</strain>
    </source>
</reference>
<dbReference type="Proteomes" id="UP000838308">
    <property type="component" value="Unassembled WGS sequence"/>
</dbReference>
<dbReference type="Pfam" id="PF17326">
    <property type="entry name" value="DUF5365"/>
    <property type="match status" value="1"/>
</dbReference>
<evidence type="ECO:0000313" key="1">
    <source>
        <dbReference type="EMBL" id="CAH2713636.1"/>
    </source>
</evidence>
<dbReference type="InterPro" id="IPR020355">
    <property type="entry name" value="Uncharacterised_YhcU"/>
</dbReference>
<evidence type="ECO:0000313" key="2">
    <source>
        <dbReference type="Proteomes" id="UP000838308"/>
    </source>
</evidence>
<organism evidence="1 2">
    <name type="scientific">Neobacillus rhizosphaerae</name>
    <dbReference type="NCBI Taxonomy" id="2880965"/>
    <lineage>
        <taxon>Bacteria</taxon>
        <taxon>Bacillati</taxon>
        <taxon>Bacillota</taxon>
        <taxon>Bacilli</taxon>
        <taxon>Bacillales</taxon>
        <taxon>Bacillaceae</taxon>
        <taxon>Neobacillus</taxon>
    </lineage>
</organism>
<accession>A0ABM9EM04</accession>
<sequence>MKIVFASTPSQEEEINGLVRYIYSNIFPLFFNDEEICQLEELKVLHISEDINTLKDAFQVMTSIQTLISILESSPLDEQYAAVFNKNVATLKGFGLYFPFHFEHFFVASCMKNNPMLSIYSKADNELII</sequence>
<proteinExistence type="predicted"/>
<comment type="caution">
    <text evidence="1">The sequence shown here is derived from an EMBL/GenBank/DDBJ whole genome shotgun (WGS) entry which is preliminary data.</text>
</comment>
<evidence type="ECO:0008006" key="3">
    <source>
        <dbReference type="Google" id="ProtNLM"/>
    </source>
</evidence>
<dbReference type="RefSeq" id="WP_248733971.1">
    <property type="nucleotide sequence ID" value="NZ_CALBWS010000002.1"/>
</dbReference>
<dbReference type="EMBL" id="CALBWS010000002">
    <property type="protein sequence ID" value="CAH2713636.1"/>
    <property type="molecule type" value="Genomic_DNA"/>
</dbReference>